<dbReference type="InterPro" id="IPR007197">
    <property type="entry name" value="rSAM"/>
</dbReference>
<dbReference type="SFLD" id="SFLDS00029">
    <property type="entry name" value="Radical_SAM"/>
    <property type="match status" value="1"/>
</dbReference>
<dbReference type="PANTHER" id="PTHR13932:SF5">
    <property type="entry name" value="RADICAL S-ADENOSYL METHIONINE DOMAIN-CONTAINING PROTEIN 1, MITOCHONDRIAL"/>
    <property type="match status" value="1"/>
</dbReference>
<keyword evidence="2" id="KW-0349">Heme</keyword>
<dbReference type="GO" id="GO:0005737">
    <property type="term" value="C:cytoplasm"/>
    <property type="evidence" value="ECO:0007669"/>
    <property type="project" value="UniProtKB-SubCell"/>
</dbReference>
<dbReference type="InterPro" id="IPR006638">
    <property type="entry name" value="Elp3/MiaA/NifB-like_rSAM"/>
</dbReference>
<keyword evidence="5" id="KW-1185">Reference proteome</keyword>
<dbReference type="InterPro" id="IPR023404">
    <property type="entry name" value="rSAM_horseshoe"/>
</dbReference>
<keyword evidence="2" id="KW-0949">S-adenosyl-L-methionine</keyword>
<dbReference type="GO" id="GO:0046872">
    <property type="term" value="F:metal ion binding"/>
    <property type="evidence" value="ECO:0007669"/>
    <property type="project" value="UniProtKB-UniRule"/>
</dbReference>
<keyword evidence="2" id="KW-0143">Chaperone</keyword>
<feature type="domain" description="Radical SAM core" evidence="3">
    <location>
        <begin position="3"/>
        <end position="233"/>
    </location>
</feature>
<dbReference type="SUPFAM" id="SSF102114">
    <property type="entry name" value="Radical SAM enzymes"/>
    <property type="match status" value="1"/>
</dbReference>
<evidence type="ECO:0000256" key="1">
    <source>
        <dbReference type="ARBA" id="ARBA00006100"/>
    </source>
</evidence>
<sequence>MMNLKSTNISLYVHIPFCSNKCKYCDFYSETDGFNRIPLVVTQIINQLDFWLNKLGSPNITTIFIGGGTPSILPIDELDRLLKHIDRLTPNRVEWSIESNPESITDSFLNCCNRYGVSRLSIGVQSINNATLNVLGRRVEPNRVVDALKLVKKYWRGQFSLDFITSVPNQSREMVLNDINFAIQSNPDHISFYALSLEDGTKLEDEVSKGIIEELEPKKSEDLWLYGRELLKNAGYINYEVSNYTKSTPCLHNINYWELKPYLGIGPGAVSTLIDKDNQIIRVSNKKSINEFLKGRESNWGEEYERLNPEEFLEDYIIMGLRLKRGINRKRFKNIFNVDIWDVIPISKKLEEDGVISTDSDFYKFSKRGFNIMNTFLVEILDSIKGVKIRDLNWFY</sequence>
<comment type="function">
    <text evidence="2">Probably acts as a heme chaperone, transferring heme to an unknown acceptor. Binds one molecule of heme per monomer, possibly covalently. Binds 1 [4Fe-4S] cluster. The cluster is coordinated with 3 cysteines and an exchangeable S-adenosyl-L-methionine.</text>
</comment>
<gene>
    <name evidence="4" type="primary">hemW</name>
    <name evidence="4" type="ORF">EW093_15875</name>
</gene>
<dbReference type="PANTHER" id="PTHR13932">
    <property type="entry name" value="COPROPORPHYRINIGEN III OXIDASE"/>
    <property type="match status" value="1"/>
</dbReference>
<dbReference type="CDD" id="cd01335">
    <property type="entry name" value="Radical_SAM"/>
    <property type="match status" value="1"/>
</dbReference>
<evidence type="ECO:0000259" key="3">
    <source>
        <dbReference type="PROSITE" id="PS51918"/>
    </source>
</evidence>
<dbReference type="SFLD" id="SFLDF00562">
    <property type="entry name" value="HemN-like__clustered_with_heat"/>
    <property type="match status" value="1"/>
</dbReference>
<dbReference type="Pfam" id="PF04055">
    <property type="entry name" value="Radical_SAM"/>
    <property type="match status" value="1"/>
</dbReference>
<dbReference type="SFLD" id="SFLDG01065">
    <property type="entry name" value="anaerobic_coproporphyrinogen-I"/>
    <property type="match status" value="1"/>
</dbReference>
<keyword evidence="2" id="KW-0004">4Fe-4S</keyword>
<protein>
    <recommendedName>
        <fullName evidence="2">Heme chaperone HemW</fullName>
    </recommendedName>
</protein>
<reference evidence="4 5" key="1">
    <citation type="submission" date="2019-02" db="EMBL/GenBank/DDBJ databases">
        <authorList>
            <person name="Fomenkov A."/>
            <person name="Dubinina G."/>
            <person name="Grabovich M."/>
            <person name="Vincze T."/>
            <person name="Roberts R.J."/>
        </authorList>
    </citation>
    <scope>NUCLEOTIDE SEQUENCE [LARGE SCALE GENOMIC DNA]</scope>
    <source>
        <strain evidence="4 5">P</strain>
    </source>
</reference>
<dbReference type="GO" id="GO:0006779">
    <property type="term" value="P:porphyrin-containing compound biosynthetic process"/>
    <property type="evidence" value="ECO:0007669"/>
    <property type="project" value="InterPro"/>
</dbReference>
<dbReference type="Proteomes" id="UP000323824">
    <property type="component" value="Chromosome"/>
</dbReference>
<organism evidence="4 5">
    <name type="scientific">Thiospirochaeta perfilievii</name>
    <dbReference type="NCBI Taxonomy" id="252967"/>
    <lineage>
        <taxon>Bacteria</taxon>
        <taxon>Pseudomonadati</taxon>
        <taxon>Spirochaetota</taxon>
        <taxon>Spirochaetia</taxon>
        <taxon>Spirochaetales</taxon>
        <taxon>Spirochaetaceae</taxon>
        <taxon>Thiospirochaeta</taxon>
    </lineage>
</organism>
<proteinExistence type="inferred from homology"/>
<dbReference type="Pfam" id="PF06969">
    <property type="entry name" value="HemN_C"/>
    <property type="match status" value="1"/>
</dbReference>
<keyword evidence="2" id="KW-0411">Iron-sulfur</keyword>
<keyword evidence="2" id="KW-0963">Cytoplasm</keyword>
<dbReference type="InterPro" id="IPR004559">
    <property type="entry name" value="HemW-like"/>
</dbReference>
<comment type="subcellular location">
    <subcellularLocation>
        <location evidence="2">Cytoplasm</location>
    </subcellularLocation>
</comment>
<accession>A0A5C1QG31</accession>
<dbReference type="PROSITE" id="PS51918">
    <property type="entry name" value="RADICAL_SAM"/>
    <property type="match status" value="1"/>
</dbReference>
<dbReference type="InterPro" id="IPR034505">
    <property type="entry name" value="Coproporphyrinogen-III_oxidase"/>
</dbReference>
<dbReference type="OrthoDB" id="9808022at2"/>
<name>A0A5C1QG31_9SPIO</name>
<dbReference type="KEGG" id="sper:EW093_15875"/>
<dbReference type="InterPro" id="IPR058240">
    <property type="entry name" value="rSAM_sf"/>
</dbReference>
<keyword evidence="2" id="KW-0479">Metal-binding</keyword>
<evidence type="ECO:0000313" key="4">
    <source>
        <dbReference type="EMBL" id="QEN06100.1"/>
    </source>
</evidence>
<reference evidence="4 5" key="2">
    <citation type="submission" date="2019-09" db="EMBL/GenBank/DDBJ databases">
        <title>Complete Genome Sequence and Methylome Analysis of free living Spirochaetas.</title>
        <authorList>
            <person name="Leshcheva N."/>
            <person name="Mikheeva N."/>
        </authorList>
    </citation>
    <scope>NUCLEOTIDE SEQUENCE [LARGE SCALE GENOMIC DNA]</scope>
    <source>
        <strain evidence="4 5">P</strain>
    </source>
</reference>
<dbReference type="GO" id="GO:0051539">
    <property type="term" value="F:4 iron, 4 sulfur cluster binding"/>
    <property type="evidence" value="ECO:0007669"/>
    <property type="project" value="UniProtKB-UniRule"/>
</dbReference>
<dbReference type="InterPro" id="IPR010723">
    <property type="entry name" value="HemN_C"/>
</dbReference>
<comment type="similarity">
    <text evidence="1">Belongs to the anaerobic coproporphyrinogen-III oxidase family. HemW subfamily.</text>
</comment>
<dbReference type="GO" id="GO:0004109">
    <property type="term" value="F:coproporphyrinogen oxidase activity"/>
    <property type="evidence" value="ECO:0007669"/>
    <property type="project" value="InterPro"/>
</dbReference>
<dbReference type="EMBL" id="CP035807">
    <property type="protein sequence ID" value="QEN06100.1"/>
    <property type="molecule type" value="Genomic_DNA"/>
</dbReference>
<evidence type="ECO:0000256" key="2">
    <source>
        <dbReference type="RuleBase" id="RU364116"/>
    </source>
</evidence>
<dbReference type="SFLD" id="SFLDG01082">
    <property type="entry name" value="B12-binding_domain_containing"/>
    <property type="match status" value="1"/>
</dbReference>
<dbReference type="Gene3D" id="3.80.30.20">
    <property type="entry name" value="tm_1862 like domain"/>
    <property type="match status" value="1"/>
</dbReference>
<dbReference type="SMART" id="SM00729">
    <property type="entry name" value="Elp3"/>
    <property type="match status" value="1"/>
</dbReference>
<evidence type="ECO:0000313" key="5">
    <source>
        <dbReference type="Proteomes" id="UP000323824"/>
    </source>
</evidence>
<dbReference type="AlphaFoldDB" id="A0A5C1QG31"/>
<dbReference type="NCBIfam" id="TIGR00539">
    <property type="entry name" value="hemN_rel"/>
    <property type="match status" value="1"/>
</dbReference>
<keyword evidence="2" id="KW-0408">Iron</keyword>